<protein>
    <submittedName>
        <fullName evidence="1">Uncharacterized protein</fullName>
    </submittedName>
</protein>
<accession>A0A9E8A9Q9</accession>
<dbReference type="EMBL" id="ON746528">
    <property type="protein sequence ID" value="UYL95598.1"/>
    <property type="molecule type" value="Viral_cRNA"/>
</dbReference>
<proteinExistence type="predicted"/>
<reference evidence="1" key="1">
    <citation type="submission" date="2022-05" db="EMBL/GenBank/DDBJ databases">
        <authorList>
            <person name="Cao W."/>
            <person name="Jia N."/>
            <person name="Lam T.T.-Y."/>
            <person name="Ni X."/>
            <person name="Liu J."/>
        </authorList>
    </citation>
    <scope>NUCLEOTIDE SEQUENCE</scope>
    <source>
        <strain evidence="1">TIGMIC 3</strain>
    </source>
</reference>
<organism evidence="1">
    <name type="scientific">Yanbian Rhabd tick virus 2</name>
    <dbReference type="NCBI Taxonomy" id="2972330"/>
    <lineage>
        <taxon>Viruses</taxon>
        <taxon>Riboviria</taxon>
        <taxon>Orthornavirae</taxon>
        <taxon>Negarnaviricota</taxon>
        <taxon>Haploviricotina</taxon>
        <taxon>Monjiviricetes</taxon>
        <taxon>Mononegavirales</taxon>
        <taxon>Rhabdoviridae</taxon>
    </lineage>
</organism>
<sequence length="199" mass="21958">MAAPCICEVSGRIRFLGLPDMFDPYVIASKILQQAEFLPLTDEGLGYLLENIAECVSTGGEMFVKLFGPTTFTNHFSSSSIFPRRCYTGEDGIHLSVTVSDSLSDPGGAGLLLCDVGLTFQRVSSDTELIELLNIYQTRSAPDSENVISCAMMGVRRSPPPSIRLTPPSFPRLSARRVLFDRSSNYLQDRSARRSRHSR</sequence>
<evidence type="ECO:0000313" key="1">
    <source>
        <dbReference type="EMBL" id="UYL95598.1"/>
    </source>
</evidence>
<name>A0A9E8A9Q9_9RHAB</name>